<dbReference type="RefSeq" id="WP_184152518.1">
    <property type="nucleotide sequence ID" value="NZ_JACHFM010000003.1"/>
</dbReference>
<proteinExistence type="inferred from homology"/>
<dbReference type="GO" id="GO:0008483">
    <property type="term" value="F:transaminase activity"/>
    <property type="evidence" value="ECO:0007669"/>
    <property type="project" value="TreeGrafter"/>
</dbReference>
<evidence type="ECO:0000256" key="1">
    <source>
        <dbReference type="ARBA" id="ARBA00022898"/>
    </source>
</evidence>
<dbReference type="PANTHER" id="PTHR30244">
    <property type="entry name" value="TRANSAMINASE"/>
    <property type="match status" value="1"/>
</dbReference>
<dbReference type="PANTHER" id="PTHR30244:SF36">
    <property type="entry name" value="3-OXO-GLUCOSE-6-PHOSPHATE:GLUTAMATE AMINOTRANSFERASE"/>
    <property type="match status" value="1"/>
</dbReference>
<evidence type="ECO:0000256" key="4">
    <source>
        <dbReference type="PIRSR" id="PIRSR000390-2"/>
    </source>
</evidence>
<gene>
    <name evidence="6" type="ORF">HNP73_003502</name>
</gene>
<name>A0A840SSP5_9RHOB</name>
<evidence type="ECO:0000256" key="3">
    <source>
        <dbReference type="PIRSR" id="PIRSR000390-1"/>
    </source>
</evidence>
<evidence type="ECO:0000256" key="5">
    <source>
        <dbReference type="RuleBase" id="RU004508"/>
    </source>
</evidence>
<dbReference type="InterPro" id="IPR015424">
    <property type="entry name" value="PyrdxlP-dep_Trfase"/>
</dbReference>
<reference evidence="6 7" key="1">
    <citation type="submission" date="2020-08" db="EMBL/GenBank/DDBJ databases">
        <title>Genomic Encyclopedia of Type Strains, Phase IV (KMG-IV): sequencing the most valuable type-strain genomes for metagenomic binning, comparative biology and taxonomic classification.</title>
        <authorList>
            <person name="Goeker M."/>
        </authorList>
    </citation>
    <scope>NUCLEOTIDE SEQUENCE [LARGE SCALE GENOMIC DNA]</scope>
    <source>
        <strain evidence="6 7">DSM 101730</strain>
    </source>
</reference>
<comment type="similarity">
    <text evidence="2 5">Belongs to the DegT/DnrJ/EryC1 family.</text>
</comment>
<feature type="active site" description="Proton acceptor" evidence="3">
    <location>
        <position position="185"/>
    </location>
</feature>
<keyword evidence="7" id="KW-1185">Reference proteome</keyword>
<dbReference type="FunFam" id="3.40.640.10:FF:000089">
    <property type="entry name" value="Aminotransferase, DegT/DnrJ/EryC1/StrS family"/>
    <property type="match status" value="1"/>
</dbReference>
<evidence type="ECO:0000256" key="2">
    <source>
        <dbReference type="ARBA" id="ARBA00037999"/>
    </source>
</evidence>
<dbReference type="InterPro" id="IPR015421">
    <property type="entry name" value="PyrdxlP-dep_Trfase_major"/>
</dbReference>
<sequence>MIPFLDLKAQYETVGADIEAAVIAALRSCNYVLGQPVADFEADFAAYCGAEQAIAVSSGTSALHLALLAAGVGQGDEVITVSATFVATAAAVIYCGATPVFVDVDPVSWTMDPAKIAAAITPRTRAILPVHLHGRLADMEAIDAIARRHGLAVIEDAAQAHGAERGGKRAGAFGAMGCFSFYPGKNLGACGEGGAIVTSDPALAATLRTLRDWGQEGKYNHVRHGFNFRMDAVQGAALGVKLRHLDGWNAARRRVAQAYQQGLADGIRRPAPIGKDTVSHVYAIQISDRADVQALLGERGIATGIHYPVPVHLQPAYAHLGYKAGDLPVTEALAHDWLSLPLYPEMSDADVATVIEAVNFTTIDKLAGAA</sequence>
<evidence type="ECO:0000313" key="7">
    <source>
        <dbReference type="Proteomes" id="UP000549457"/>
    </source>
</evidence>
<keyword evidence="1 4" id="KW-0663">Pyridoxal phosphate</keyword>
<evidence type="ECO:0000313" key="6">
    <source>
        <dbReference type="EMBL" id="MBB5223555.1"/>
    </source>
</evidence>
<protein>
    <submittedName>
        <fullName evidence="6">dTDP-4-amino-4,6-dideoxygalactose transaminase</fullName>
    </submittedName>
</protein>
<dbReference type="AlphaFoldDB" id="A0A840SSP5"/>
<organism evidence="6 7">
    <name type="scientific">Amaricoccus macauensis</name>
    <dbReference type="NCBI Taxonomy" id="57001"/>
    <lineage>
        <taxon>Bacteria</taxon>
        <taxon>Pseudomonadati</taxon>
        <taxon>Pseudomonadota</taxon>
        <taxon>Alphaproteobacteria</taxon>
        <taxon>Rhodobacterales</taxon>
        <taxon>Paracoccaceae</taxon>
        <taxon>Amaricoccus</taxon>
    </lineage>
</organism>
<dbReference type="GO" id="GO:0000271">
    <property type="term" value="P:polysaccharide biosynthetic process"/>
    <property type="evidence" value="ECO:0007669"/>
    <property type="project" value="TreeGrafter"/>
</dbReference>
<dbReference type="Pfam" id="PF01041">
    <property type="entry name" value="DegT_DnrJ_EryC1"/>
    <property type="match status" value="1"/>
</dbReference>
<feature type="modified residue" description="N6-(pyridoxal phosphate)lysine" evidence="4">
    <location>
        <position position="185"/>
    </location>
</feature>
<dbReference type="PIRSF" id="PIRSF000390">
    <property type="entry name" value="PLP_StrS"/>
    <property type="match status" value="1"/>
</dbReference>
<dbReference type="GO" id="GO:0030170">
    <property type="term" value="F:pyridoxal phosphate binding"/>
    <property type="evidence" value="ECO:0007669"/>
    <property type="project" value="UniProtKB-ARBA"/>
</dbReference>
<comment type="caution">
    <text evidence="6">The sequence shown here is derived from an EMBL/GenBank/DDBJ whole genome shotgun (WGS) entry which is preliminary data.</text>
</comment>
<dbReference type="EMBL" id="JACHFM010000003">
    <property type="protein sequence ID" value="MBB5223555.1"/>
    <property type="molecule type" value="Genomic_DNA"/>
</dbReference>
<dbReference type="CDD" id="cd00616">
    <property type="entry name" value="AHBA_syn"/>
    <property type="match status" value="1"/>
</dbReference>
<dbReference type="Proteomes" id="UP000549457">
    <property type="component" value="Unassembled WGS sequence"/>
</dbReference>
<dbReference type="InterPro" id="IPR015422">
    <property type="entry name" value="PyrdxlP-dep_Trfase_small"/>
</dbReference>
<dbReference type="Gene3D" id="3.90.1150.10">
    <property type="entry name" value="Aspartate Aminotransferase, domain 1"/>
    <property type="match status" value="1"/>
</dbReference>
<dbReference type="SUPFAM" id="SSF53383">
    <property type="entry name" value="PLP-dependent transferases"/>
    <property type="match status" value="1"/>
</dbReference>
<dbReference type="Gene3D" id="3.40.640.10">
    <property type="entry name" value="Type I PLP-dependent aspartate aminotransferase-like (Major domain)"/>
    <property type="match status" value="1"/>
</dbReference>
<dbReference type="InterPro" id="IPR000653">
    <property type="entry name" value="DegT/StrS_aminotransferase"/>
</dbReference>
<accession>A0A840SSP5</accession>